<comment type="caution">
    <text evidence="5">The sequence shown here is derived from an EMBL/GenBank/DDBJ whole genome shotgun (WGS) entry which is preliminary data.</text>
</comment>
<dbReference type="PROSITE" id="PS51176">
    <property type="entry name" value="PDH_ADH"/>
    <property type="match status" value="1"/>
</dbReference>
<dbReference type="SUPFAM" id="SSF51735">
    <property type="entry name" value="NAD(P)-binding Rossmann-fold domains"/>
    <property type="match status" value="1"/>
</dbReference>
<comment type="subcellular location">
    <subcellularLocation>
        <location evidence="2">Cytoplasm</location>
    </subcellularLocation>
</comment>
<keyword evidence="2" id="KW-0520">NAD</keyword>
<feature type="domain" description="Prephenate/arogenate dehydrogenase" evidence="4">
    <location>
        <begin position="99"/>
        <end position="361"/>
    </location>
</feature>
<evidence type="ECO:0000256" key="1">
    <source>
        <dbReference type="ARBA" id="ARBA00023002"/>
    </source>
</evidence>
<dbReference type="InterPro" id="IPR011277">
    <property type="entry name" value="CM_T"/>
</dbReference>
<proteinExistence type="predicted"/>
<comment type="pathway">
    <text evidence="2">Amino-acid biosynthesis; L-tyrosine biosynthesis; (4-hydroxyphenyl)pyruvate from prephenate (NAD(+) route): step 1/1.</text>
</comment>
<keyword evidence="2" id="KW-0057">Aromatic amino acid biosynthesis</keyword>
<sequence>MVDELAVLRDQIDAVDQELVALFARRLKLVAGVGEVKSRQGVPIYAPDREAAMLVKRRAEAVAQGVPPDLIEDVLRRFMRESYASEKDTGFKCINPQLGKVVVVGGAGQLGSLFAHLLTLSGYQVCILEKDDWADAPNIVAGAGLVVVAVPIDQTVAVIEQLPALPADCLLVDLTSIKAEPLAAMLKVHQGPVLGLHPMFGPDISSLAKQVIIYSEGRGAQQYEWLLAQMRIWGARLQAVNAEEHDQAMSLVQALRHFTSFAYGAHLCAEQADLSQLLRLSSPIYRLELAMVGRLFAQDPVLYADIILSSPRNLDMIRRYHSRFGELLTQLEQGKREAFVEQFSTVSEFFGDYADTFLKESRSLLAQANDSRHYADE</sequence>
<dbReference type="Pfam" id="PF20463">
    <property type="entry name" value="PDH_C"/>
    <property type="match status" value="1"/>
</dbReference>
<dbReference type="SUPFAM" id="SSF48179">
    <property type="entry name" value="6-phosphogluconate dehydrogenase C-terminal domain-like"/>
    <property type="match status" value="1"/>
</dbReference>
<dbReference type="InterPro" id="IPR046825">
    <property type="entry name" value="PDH_C"/>
</dbReference>
<dbReference type="InterPro" id="IPR036263">
    <property type="entry name" value="Chorismate_II_sf"/>
</dbReference>
<evidence type="ECO:0000259" key="4">
    <source>
        <dbReference type="PROSITE" id="PS51176"/>
    </source>
</evidence>
<accession>A0ABW3KE90</accession>
<dbReference type="PIRSF" id="PIRSF001499">
    <property type="entry name" value="Chor_mut_pdh_Tpr"/>
    <property type="match status" value="1"/>
</dbReference>
<dbReference type="PROSITE" id="PS51168">
    <property type="entry name" value="CHORISMATE_MUT_2"/>
    <property type="match status" value="1"/>
</dbReference>
<dbReference type="PANTHER" id="PTHR21363">
    <property type="entry name" value="PREPHENATE DEHYDROGENASE"/>
    <property type="match status" value="1"/>
</dbReference>
<dbReference type="InterPro" id="IPR036979">
    <property type="entry name" value="CM_dom_sf"/>
</dbReference>
<dbReference type="InterPro" id="IPR003099">
    <property type="entry name" value="Prephen_DH"/>
</dbReference>
<reference evidence="6" key="1">
    <citation type="journal article" date="2019" name="Int. J. Syst. Evol. Microbiol.">
        <title>The Global Catalogue of Microorganisms (GCM) 10K type strain sequencing project: providing services to taxonomists for standard genome sequencing and annotation.</title>
        <authorList>
            <consortium name="The Broad Institute Genomics Platform"/>
            <consortium name="The Broad Institute Genome Sequencing Center for Infectious Disease"/>
            <person name="Wu L."/>
            <person name="Ma J."/>
        </authorList>
    </citation>
    <scope>NUCLEOTIDE SEQUENCE [LARGE SCALE GENOMIC DNA]</scope>
    <source>
        <strain evidence="6">CCUG 60525</strain>
    </source>
</reference>
<dbReference type="NCBIfam" id="TIGR01799">
    <property type="entry name" value="CM_T"/>
    <property type="match status" value="1"/>
</dbReference>
<evidence type="ECO:0000259" key="3">
    <source>
        <dbReference type="PROSITE" id="PS51168"/>
    </source>
</evidence>
<dbReference type="InterPro" id="IPR050812">
    <property type="entry name" value="Preph/Arog_dehydrog"/>
</dbReference>
<keyword evidence="2" id="KW-0827">Tyrosine biosynthesis</keyword>
<evidence type="ECO:0000313" key="6">
    <source>
        <dbReference type="Proteomes" id="UP001597048"/>
    </source>
</evidence>
<organism evidence="5 6">
    <name type="scientific">Oceanisphaera ostreae</name>
    <dbReference type="NCBI Taxonomy" id="914151"/>
    <lineage>
        <taxon>Bacteria</taxon>
        <taxon>Pseudomonadati</taxon>
        <taxon>Pseudomonadota</taxon>
        <taxon>Gammaproteobacteria</taxon>
        <taxon>Aeromonadales</taxon>
        <taxon>Aeromonadaceae</taxon>
        <taxon>Oceanisphaera</taxon>
    </lineage>
</organism>
<dbReference type="Gene3D" id="1.20.59.10">
    <property type="entry name" value="Chorismate mutase"/>
    <property type="match status" value="1"/>
</dbReference>
<dbReference type="InterPro" id="IPR008927">
    <property type="entry name" value="6-PGluconate_DH-like_C_sf"/>
</dbReference>
<dbReference type="SUPFAM" id="SSF48600">
    <property type="entry name" value="Chorismate mutase II"/>
    <property type="match status" value="1"/>
</dbReference>
<dbReference type="Proteomes" id="UP001597048">
    <property type="component" value="Unassembled WGS sequence"/>
</dbReference>
<dbReference type="EMBL" id="JBHTJS010000007">
    <property type="protein sequence ID" value="MFD1007155.1"/>
    <property type="molecule type" value="Genomic_DNA"/>
</dbReference>
<dbReference type="NCBIfam" id="NF008400">
    <property type="entry name" value="PRK11199.1"/>
    <property type="match status" value="1"/>
</dbReference>
<keyword evidence="1 2" id="KW-0560">Oxidoreductase</keyword>
<keyword evidence="6" id="KW-1185">Reference proteome</keyword>
<name>A0ABW3KE90_9GAMM</name>
<feature type="domain" description="Chorismate mutase" evidence="3">
    <location>
        <begin position="1"/>
        <end position="90"/>
    </location>
</feature>
<dbReference type="Gene3D" id="3.40.50.720">
    <property type="entry name" value="NAD(P)-binding Rossmann-like Domain"/>
    <property type="match status" value="1"/>
</dbReference>
<evidence type="ECO:0000256" key="2">
    <source>
        <dbReference type="PIRNR" id="PIRNR001499"/>
    </source>
</evidence>
<dbReference type="Gene3D" id="1.10.3660.10">
    <property type="entry name" value="6-phosphogluconate dehydrogenase C-terminal like domain"/>
    <property type="match status" value="1"/>
</dbReference>
<comment type="pathway">
    <text evidence="2">Metabolic intermediate biosynthesis; prephenate biosynthesis; prephenate from chorismate: step 1/1.</text>
</comment>
<dbReference type="GO" id="GO:0008977">
    <property type="term" value="F:prephenate dehydrogenase (NAD+) activity"/>
    <property type="evidence" value="ECO:0007669"/>
    <property type="project" value="UniProtKB-EC"/>
</dbReference>
<keyword evidence="2" id="KW-0028">Amino-acid biosynthesis</keyword>
<dbReference type="InterPro" id="IPR008244">
    <property type="entry name" value="Chor_mut/prephenate_DH_T"/>
</dbReference>
<dbReference type="GO" id="GO:0004106">
    <property type="term" value="F:chorismate mutase activity"/>
    <property type="evidence" value="ECO:0007669"/>
    <property type="project" value="UniProtKB-EC"/>
</dbReference>
<dbReference type="SMART" id="SM00830">
    <property type="entry name" value="CM_2"/>
    <property type="match status" value="1"/>
</dbReference>
<protein>
    <recommendedName>
        <fullName evidence="2">T-protein</fullName>
    </recommendedName>
</protein>
<evidence type="ECO:0000313" key="5">
    <source>
        <dbReference type="EMBL" id="MFD1007155.1"/>
    </source>
</evidence>
<dbReference type="RefSeq" id="WP_379557079.1">
    <property type="nucleotide sequence ID" value="NZ_JBHTJS010000007.1"/>
</dbReference>
<dbReference type="InterPro" id="IPR002701">
    <property type="entry name" value="CM_II_prokaryot"/>
</dbReference>
<dbReference type="InterPro" id="IPR046826">
    <property type="entry name" value="PDH_N"/>
</dbReference>
<dbReference type="Pfam" id="PF02153">
    <property type="entry name" value="PDH_N"/>
    <property type="match status" value="1"/>
</dbReference>
<keyword evidence="2" id="KW-0963">Cytoplasm</keyword>
<keyword evidence="2 5" id="KW-0413">Isomerase</keyword>
<dbReference type="PANTHER" id="PTHR21363:SF0">
    <property type="entry name" value="PREPHENATE DEHYDROGENASE [NADP(+)]"/>
    <property type="match status" value="1"/>
</dbReference>
<dbReference type="Pfam" id="PF01817">
    <property type="entry name" value="CM_2"/>
    <property type="match status" value="1"/>
</dbReference>
<gene>
    <name evidence="5" type="primary">tyrA</name>
    <name evidence="5" type="ORF">ACFQ1C_03145</name>
</gene>
<dbReference type="InterPro" id="IPR036291">
    <property type="entry name" value="NAD(P)-bd_dom_sf"/>
</dbReference>